<dbReference type="PANTHER" id="PTHR42928:SF5">
    <property type="entry name" value="BLR1237 PROTEIN"/>
    <property type="match status" value="1"/>
</dbReference>
<dbReference type="PIRSF" id="PIRSF017082">
    <property type="entry name" value="YflP"/>
    <property type="match status" value="1"/>
</dbReference>
<sequence length="326" mass="34479">MKPSHFKRRQLLSVTASLLASLSGLAHAQDQRAIRRVFVGFPPGGTADNLGRALANQAPDAKSVYVIENKSGAAGQLAALATLQAPADGNHLLLTPSSVLTLAPQLYKTPLFNPLRDLQPLACLGDHSFALAVSGRSAINSLAEYIAWVKNHPTLATFASPGLGSAPHFLGVQMGRDIGTALTHVPYRGVAPGLQDLMAGQVMSSFSPLPTLLDLHQSGRIRILAVTSATRLSSLPEVPTFAQAGLPNLQLVEWYGLFASAKTPATAVASLSADIQKSLKTPAMLDAAKRLEVNLRYEDAATLGKMVAQDQERWKGLVAQSGVQLD</sequence>
<evidence type="ECO:0000256" key="2">
    <source>
        <dbReference type="SAM" id="SignalP"/>
    </source>
</evidence>
<dbReference type="Gene3D" id="3.40.190.10">
    <property type="entry name" value="Periplasmic binding protein-like II"/>
    <property type="match status" value="1"/>
</dbReference>
<organism evidence="3 4">
    <name type="scientific">Curvibacter microcysteis</name>
    <dbReference type="NCBI Taxonomy" id="3026419"/>
    <lineage>
        <taxon>Bacteria</taxon>
        <taxon>Pseudomonadati</taxon>
        <taxon>Pseudomonadota</taxon>
        <taxon>Betaproteobacteria</taxon>
        <taxon>Burkholderiales</taxon>
        <taxon>Comamonadaceae</taxon>
        <taxon>Curvibacter</taxon>
    </lineage>
</organism>
<evidence type="ECO:0000313" key="3">
    <source>
        <dbReference type="EMBL" id="MDD0814055.1"/>
    </source>
</evidence>
<feature type="chain" id="PRO_5047216443" evidence="2">
    <location>
        <begin position="29"/>
        <end position="326"/>
    </location>
</feature>
<feature type="signal peptide" evidence="2">
    <location>
        <begin position="1"/>
        <end position="28"/>
    </location>
</feature>
<reference evidence="3 4" key="1">
    <citation type="submission" date="2023-02" db="EMBL/GenBank/DDBJ databases">
        <title>Bacterial whole genome sequence for Curvibacter sp. HBC28.</title>
        <authorList>
            <person name="Le V."/>
            <person name="Ko S.-R."/>
            <person name="Ahn C.-Y."/>
            <person name="Oh H.-M."/>
        </authorList>
    </citation>
    <scope>NUCLEOTIDE SEQUENCE [LARGE SCALE GENOMIC DNA]</scope>
    <source>
        <strain evidence="3 4">HBC28</strain>
    </source>
</reference>
<keyword evidence="2" id="KW-0732">Signal</keyword>
<comment type="caution">
    <text evidence="3">The sequence shown here is derived from an EMBL/GenBank/DDBJ whole genome shotgun (WGS) entry which is preliminary data.</text>
</comment>
<dbReference type="InterPro" id="IPR042100">
    <property type="entry name" value="Bug_dom1"/>
</dbReference>
<dbReference type="Gene3D" id="3.40.190.150">
    <property type="entry name" value="Bordetella uptake gene, domain 1"/>
    <property type="match status" value="1"/>
</dbReference>
<accession>A0ABT5MBW5</accession>
<name>A0ABT5MBW5_9BURK</name>
<keyword evidence="4" id="KW-1185">Reference proteome</keyword>
<dbReference type="RefSeq" id="WP_273925690.1">
    <property type="nucleotide sequence ID" value="NZ_JAQSIO010000002.1"/>
</dbReference>
<proteinExistence type="inferred from homology"/>
<protein>
    <submittedName>
        <fullName evidence="3">Tripartite tricarboxylate transporter substrate-binding protein</fullName>
    </submittedName>
</protein>
<dbReference type="Pfam" id="PF03401">
    <property type="entry name" value="TctC"/>
    <property type="match status" value="1"/>
</dbReference>
<gene>
    <name evidence="3" type="ORF">PSQ39_05360</name>
</gene>
<dbReference type="Proteomes" id="UP001528672">
    <property type="component" value="Unassembled WGS sequence"/>
</dbReference>
<dbReference type="PANTHER" id="PTHR42928">
    <property type="entry name" value="TRICARBOXYLATE-BINDING PROTEIN"/>
    <property type="match status" value="1"/>
</dbReference>
<evidence type="ECO:0000256" key="1">
    <source>
        <dbReference type="ARBA" id="ARBA00006987"/>
    </source>
</evidence>
<dbReference type="InterPro" id="IPR005064">
    <property type="entry name" value="BUG"/>
</dbReference>
<dbReference type="EMBL" id="JAQSIO010000002">
    <property type="protein sequence ID" value="MDD0814055.1"/>
    <property type="molecule type" value="Genomic_DNA"/>
</dbReference>
<evidence type="ECO:0000313" key="4">
    <source>
        <dbReference type="Proteomes" id="UP001528672"/>
    </source>
</evidence>
<comment type="similarity">
    <text evidence="1">Belongs to the UPF0065 (bug) family.</text>
</comment>